<comment type="caution">
    <text evidence="2">The sequence shown here is derived from an EMBL/GenBank/DDBJ whole genome shotgun (WGS) entry which is preliminary data.</text>
</comment>
<reference evidence="2" key="1">
    <citation type="submission" date="2022-12" db="EMBL/GenBank/DDBJ databases">
        <title>Reference genome sequencing for broad-spectrum identification of bacterial and archaeal isolates by mass spectrometry.</title>
        <authorList>
            <person name="Sekiguchi Y."/>
            <person name="Tourlousse D.M."/>
        </authorList>
    </citation>
    <scope>NUCLEOTIDE SEQUENCE</scope>
    <source>
        <strain evidence="2">10succ1</strain>
    </source>
</reference>
<feature type="transmembrane region" description="Helical" evidence="1">
    <location>
        <begin position="15"/>
        <end position="32"/>
    </location>
</feature>
<gene>
    <name evidence="2" type="ORF">PM10SUCC1_03910</name>
</gene>
<accession>A0A9W6GJG6</accession>
<protein>
    <submittedName>
        <fullName evidence="2">Uncharacterized protein</fullName>
    </submittedName>
</protein>
<organism evidence="2 3">
    <name type="scientific">Propionigenium maris DSM 9537</name>
    <dbReference type="NCBI Taxonomy" id="1123000"/>
    <lineage>
        <taxon>Bacteria</taxon>
        <taxon>Fusobacteriati</taxon>
        <taxon>Fusobacteriota</taxon>
        <taxon>Fusobacteriia</taxon>
        <taxon>Fusobacteriales</taxon>
        <taxon>Fusobacteriaceae</taxon>
        <taxon>Propionigenium</taxon>
    </lineage>
</organism>
<dbReference type="AlphaFoldDB" id="A0A9W6GJG6"/>
<sequence length="225" mass="24936">MINIIKYEILKKKKAIMLILGIATAMEVFLLVNTTRGSFSYVGYLFLLALALFIAHIIGVITFYSRDLKSKEGYMIYMTPNSGFKITLAKSLAAILEGLGITALLGILLAVNVVLLGGFTDGTGTFSYNLGPVPIFYALGWLLYIISAIFASITVVRTIFNGIKFGGLITFLTFTSLTSFMGKFAYLPRSASYEFSDLYTGMSFYIIFVVLTFFTGWLIDNKMDF</sequence>
<dbReference type="Proteomes" id="UP001144471">
    <property type="component" value="Unassembled WGS sequence"/>
</dbReference>
<evidence type="ECO:0000313" key="2">
    <source>
        <dbReference type="EMBL" id="GLI54876.1"/>
    </source>
</evidence>
<feature type="transmembrane region" description="Helical" evidence="1">
    <location>
        <begin position="44"/>
        <end position="65"/>
    </location>
</feature>
<evidence type="ECO:0000313" key="3">
    <source>
        <dbReference type="Proteomes" id="UP001144471"/>
    </source>
</evidence>
<keyword evidence="3" id="KW-1185">Reference proteome</keyword>
<dbReference type="EMBL" id="BSDY01000002">
    <property type="protein sequence ID" value="GLI54876.1"/>
    <property type="molecule type" value="Genomic_DNA"/>
</dbReference>
<keyword evidence="1" id="KW-1133">Transmembrane helix</keyword>
<feature type="transmembrane region" description="Helical" evidence="1">
    <location>
        <begin position="135"/>
        <end position="156"/>
    </location>
</feature>
<evidence type="ECO:0000256" key="1">
    <source>
        <dbReference type="SAM" id="Phobius"/>
    </source>
</evidence>
<feature type="transmembrane region" description="Helical" evidence="1">
    <location>
        <begin position="168"/>
        <end position="186"/>
    </location>
</feature>
<keyword evidence="1" id="KW-0472">Membrane</keyword>
<proteinExistence type="predicted"/>
<dbReference type="RefSeq" id="WP_281833000.1">
    <property type="nucleotide sequence ID" value="NZ_BSDY01000002.1"/>
</dbReference>
<keyword evidence="1" id="KW-0812">Transmembrane</keyword>
<name>A0A9W6GJG6_9FUSO</name>
<feature type="transmembrane region" description="Helical" evidence="1">
    <location>
        <begin position="198"/>
        <end position="219"/>
    </location>
</feature>
<feature type="transmembrane region" description="Helical" evidence="1">
    <location>
        <begin position="92"/>
        <end position="115"/>
    </location>
</feature>